<feature type="chain" id="PRO_5015648434" evidence="2">
    <location>
        <begin position="17"/>
        <end position="163"/>
    </location>
</feature>
<sequence length="163" mass="17367">MLLRGDIFFFTALAIASNLPTLPFPIASLSRAPFRPFAALSSCCSFHSSAVDSTPNAFPWFRTPAAPPKDGRMNASRNAQPSNNTGVGSRGVSVQSSSNVPLSSSIVPGRKIGSLMLAPSHAEFYSVENCPLLMEVEEFEVPKLSDIADAASFATYPFSPHIS</sequence>
<gene>
    <name evidence="3" type="ORF">M430DRAFT_20175</name>
</gene>
<evidence type="ECO:0000256" key="2">
    <source>
        <dbReference type="SAM" id="SignalP"/>
    </source>
</evidence>
<feature type="signal peptide" evidence="2">
    <location>
        <begin position="1"/>
        <end position="16"/>
    </location>
</feature>
<evidence type="ECO:0000256" key="1">
    <source>
        <dbReference type="SAM" id="MobiDB-lite"/>
    </source>
</evidence>
<dbReference type="EMBL" id="KZ679013">
    <property type="protein sequence ID" value="PSS14856.1"/>
    <property type="molecule type" value="Genomic_DNA"/>
</dbReference>
<feature type="region of interest" description="Disordered" evidence="1">
    <location>
        <begin position="67"/>
        <end position="96"/>
    </location>
</feature>
<dbReference type="RefSeq" id="XP_024719455.1">
    <property type="nucleotide sequence ID" value="XM_024864241.1"/>
</dbReference>
<proteinExistence type="predicted"/>
<protein>
    <submittedName>
        <fullName evidence="3">Uncharacterized protein</fullName>
    </submittedName>
</protein>
<organism evidence="3 4">
    <name type="scientific">Amorphotheca resinae ATCC 22711</name>
    <dbReference type="NCBI Taxonomy" id="857342"/>
    <lineage>
        <taxon>Eukaryota</taxon>
        <taxon>Fungi</taxon>
        <taxon>Dikarya</taxon>
        <taxon>Ascomycota</taxon>
        <taxon>Pezizomycotina</taxon>
        <taxon>Leotiomycetes</taxon>
        <taxon>Helotiales</taxon>
        <taxon>Amorphothecaceae</taxon>
        <taxon>Amorphotheca</taxon>
    </lineage>
</organism>
<dbReference type="Proteomes" id="UP000241818">
    <property type="component" value="Unassembled WGS sequence"/>
</dbReference>
<evidence type="ECO:0000313" key="4">
    <source>
        <dbReference type="Proteomes" id="UP000241818"/>
    </source>
</evidence>
<evidence type="ECO:0000313" key="3">
    <source>
        <dbReference type="EMBL" id="PSS14856.1"/>
    </source>
</evidence>
<accession>A0A2T3AXQ3</accession>
<dbReference type="AlphaFoldDB" id="A0A2T3AXQ3"/>
<dbReference type="InParanoid" id="A0A2T3AXQ3"/>
<reference evidence="3 4" key="1">
    <citation type="journal article" date="2018" name="New Phytol.">
        <title>Comparative genomics and transcriptomics depict ericoid mycorrhizal fungi as versatile saprotrophs and plant mutualists.</title>
        <authorList>
            <person name="Martino E."/>
            <person name="Morin E."/>
            <person name="Grelet G.A."/>
            <person name="Kuo A."/>
            <person name="Kohler A."/>
            <person name="Daghino S."/>
            <person name="Barry K.W."/>
            <person name="Cichocki N."/>
            <person name="Clum A."/>
            <person name="Dockter R.B."/>
            <person name="Hainaut M."/>
            <person name="Kuo R.C."/>
            <person name="LaButti K."/>
            <person name="Lindahl B.D."/>
            <person name="Lindquist E.A."/>
            <person name="Lipzen A."/>
            <person name="Khouja H.R."/>
            <person name="Magnuson J."/>
            <person name="Murat C."/>
            <person name="Ohm R.A."/>
            <person name="Singer S.W."/>
            <person name="Spatafora J.W."/>
            <person name="Wang M."/>
            <person name="Veneault-Fourrey C."/>
            <person name="Henrissat B."/>
            <person name="Grigoriev I.V."/>
            <person name="Martin F.M."/>
            <person name="Perotto S."/>
        </authorList>
    </citation>
    <scope>NUCLEOTIDE SEQUENCE [LARGE SCALE GENOMIC DNA]</scope>
    <source>
        <strain evidence="3 4">ATCC 22711</strain>
    </source>
</reference>
<feature type="compositionally biased region" description="Polar residues" evidence="1">
    <location>
        <begin position="75"/>
        <end position="85"/>
    </location>
</feature>
<feature type="compositionally biased region" description="Low complexity" evidence="1">
    <location>
        <begin position="86"/>
        <end position="96"/>
    </location>
</feature>
<keyword evidence="2" id="KW-0732">Signal</keyword>
<keyword evidence="4" id="KW-1185">Reference proteome</keyword>
<dbReference type="GeneID" id="36572322"/>
<name>A0A2T3AXQ3_AMORE</name>